<dbReference type="FunFam" id="3.20.20.20:FF:000006">
    <property type="entry name" value="Dihydropteroate synthase"/>
    <property type="match status" value="1"/>
</dbReference>
<dbReference type="CDD" id="cd00739">
    <property type="entry name" value="DHPS"/>
    <property type="match status" value="1"/>
</dbReference>
<dbReference type="EMBL" id="SMFZ01000002">
    <property type="protein sequence ID" value="TCK21321.1"/>
    <property type="molecule type" value="Genomic_DNA"/>
</dbReference>
<evidence type="ECO:0000259" key="13">
    <source>
        <dbReference type="PROSITE" id="PS50972"/>
    </source>
</evidence>
<dbReference type="GO" id="GO:0005829">
    <property type="term" value="C:cytosol"/>
    <property type="evidence" value="ECO:0007669"/>
    <property type="project" value="TreeGrafter"/>
</dbReference>
<sequence>MSDMGSVRWAGADRCTVMGILNVTPDSFSDGGRHQDHEDAVTHGLEMWADGADVIDVGGESTRPGASRVPVEQELLRVVPVVAELASTGVPVSVDTTRRVVAEAAVAAGAVMVNDVSGGRADPSMIDYVASAGVRLVLAHSRGPSLDMVERAVYRDVVAEVVEELAGCVEAAREAGVDADRIVVDPGLGFAKRAEHNWALLGSLERLGALGYPVLVGASRKAFLGELGAGPGAPRPTADRDELTASVTAVVAGAGAWGVRVHDVARSVRAAEVAAAMRAGGGPVCPVGDTGSVDAVVGGGTDQSTRVRQR</sequence>
<dbReference type="InterPro" id="IPR045031">
    <property type="entry name" value="DHP_synth-like"/>
</dbReference>
<evidence type="ECO:0000256" key="1">
    <source>
        <dbReference type="ARBA" id="ARBA00000012"/>
    </source>
</evidence>
<reference evidence="14 15" key="1">
    <citation type="submission" date="2019-03" db="EMBL/GenBank/DDBJ databases">
        <title>Sequencing the genomes of 1000 actinobacteria strains.</title>
        <authorList>
            <person name="Klenk H.-P."/>
        </authorList>
    </citation>
    <scope>NUCLEOTIDE SEQUENCE [LARGE SCALE GENOMIC DNA]</scope>
    <source>
        <strain evidence="14 15">DSM 44969</strain>
    </source>
</reference>
<gene>
    <name evidence="14" type="ORF">EV378_5302</name>
</gene>
<evidence type="ECO:0000256" key="4">
    <source>
        <dbReference type="ARBA" id="ARBA00009503"/>
    </source>
</evidence>
<dbReference type="GO" id="GO:0004156">
    <property type="term" value="F:dihydropteroate synthase activity"/>
    <property type="evidence" value="ECO:0007669"/>
    <property type="project" value="UniProtKB-EC"/>
</dbReference>
<comment type="similarity">
    <text evidence="4 12">Belongs to the DHPS family.</text>
</comment>
<comment type="catalytic activity">
    <reaction evidence="1">
        <text>(7,8-dihydropterin-6-yl)methyl diphosphate + 4-aminobenzoate = 7,8-dihydropteroate + diphosphate</text>
        <dbReference type="Rhea" id="RHEA:19949"/>
        <dbReference type="ChEBI" id="CHEBI:17836"/>
        <dbReference type="ChEBI" id="CHEBI:17839"/>
        <dbReference type="ChEBI" id="CHEBI:33019"/>
        <dbReference type="ChEBI" id="CHEBI:72950"/>
        <dbReference type="EC" id="2.5.1.15"/>
    </reaction>
</comment>
<evidence type="ECO:0000256" key="12">
    <source>
        <dbReference type="RuleBase" id="RU361205"/>
    </source>
</evidence>
<dbReference type="Pfam" id="PF00809">
    <property type="entry name" value="Pterin_bind"/>
    <property type="match status" value="1"/>
</dbReference>
<dbReference type="SUPFAM" id="SSF51717">
    <property type="entry name" value="Dihydropteroate synthetase-like"/>
    <property type="match status" value="1"/>
</dbReference>
<comment type="cofactor">
    <cofactor evidence="2 12">
        <name>Mg(2+)</name>
        <dbReference type="ChEBI" id="CHEBI:18420"/>
    </cofactor>
</comment>
<dbReference type="Gene3D" id="3.20.20.20">
    <property type="entry name" value="Dihydropteroate synthase-like"/>
    <property type="match status" value="1"/>
</dbReference>
<keyword evidence="7 12" id="KW-0808">Transferase</keyword>
<evidence type="ECO:0000256" key="8">
    <source>
        <dbReference type="ARBA" id="ARBA00022723"/>
    </source>
</evidence>
<dbReference type="InterPro" id="IPR006390">
    <property type="entry name" value="DHP_synth_dom"/>
</dbReference>
<dbReference type="Proteomes" id="UP000295560">
    <property type="component" value="Unassembled WGS sequence"/>
</dbReference>
<name>A0A4R1HJY7_PSEEN</name>
<evidence type="ECO:0000256" key="5">
    <source>
        <dbReference type="ARBA" id="ARBA00012458"/>
    </source>
</evidence>
<evidence type="ECO:0000256" key="3">
    <source>
        <dbReference type="ARBA" id="ARBA00004763"/>
    </source>
</evidence>
<evidence type="ECO:0000256" key="11">
    <source>
        <dbReference type="ARBA" id="ARBA00030193"/>
    </source>
</evidence>
<evidence type="ECO:0000256" key="7">
    <source>
        <dbReference type="ARBA" id="ARBA00022679"/>
    </source>
</evidence>
<feature type="domain" description="Pterin-binding" evidence="13">
    <location>
        <begin position="15"/>
        <end position="272"/>
    </location>
</feature>
<dbReference type="GO" id="GO:0046872">
    <property type="term" value="F:metal ion binding"/>
    <property type="evidence" value="ECO:0007669"/>
    <property type="project" value="UniProtKB-KW"/>
</dbReference>
<evidence type="ECO:0000256" key="9">
    <source>
        <dbReference type="ARBA" id="ARBA00022842"/>
    </source>
</evidence>
<dbReference type="RefSeq" id="WP_424511258.1">
    <property type="nucleotide sequence ID" value="NZ_SMFZ01000002.1"/>
</dbReference>
<comment type="function">
    <text evidence="12">Catalyzes the condensation of para-aminobenzoate (pABA) with 6-hydroxymethyl-7,8-dihydropterin diphosphate (DHPt-PP) to form 7,8-dihydropteroate (H2Pte), the immediate precursor of folate derivatives.</text>
</comment>
<dbReference type="AlphaFoldDB" id="A0A4R1HJY7"/>
<keyword evidence="8 12" id="KW-0479">Metal-binding</keyword>
<dbReference type="NCBIfam" id="TIGR01496">
    <property type="entry name" value="DHPS"/>
    <property type="match status" value="1"/>
</dbReference>
<dbReference type="PANTHER" id="PTHR20941:SF1">
    <property type="entry name" value="FOLIC ACID SYNTHESIS PROTEIN FOL1"/>
    <property type="match status" value="1"/>
</dbReference>
<dbReference type="PROSITE" id="PS00792">
    <property type="entry name" value="DHPS_1"/>
    <property type="match status" value="1"/>
</dbReference>
<organism evidence="14 15">
    <name type="scientific">Pseudonocardia endophytica</name>
    <dbReference type="NCBI Taxonomy" id="401976"/>
    <lineage>
        <taxon>Bacteria</taxon>
        <taxon>Bacillati</taxon>
        <taxon>Actinomycetota</taxon>
        <taxon>Actinomycetes</taxon>
        <taxon>Pseudonocardiales</taxon>
        <taxon>Pseudonocardiaceae</taxon>
        <taxon>Pseudonocardia</taxon>
    </lineage>
</organism>
<dbReference type="InterPro" id="IPR000489">
    <property type="entry name" value="Pterin-binding_dom"/>
</dbReference>
<dbReference type="GO" id="GO:0046654">
    <property type="term" value="P:tetrahydrofolate biosynthetic process"/>
    <property type="evidence" value="ECO:0007669"/>
    <property type="project" value="UniProtKB-UniPathway"/>
</dbReference>
<dbReference type="GO" id="GO:0046656">
    <property type="term" value="P:folic acid biosynthetic process"/>
    <property type="evidence" value="ECO:0007669"/>
    <property type="project" value="UniProtKB-KW"/>
</dbReference>
<dbReference type="PANTHER" id="PTHR20941">
    <property type="entry name" value="FOLATE SYNTHESIS PROTEINS"/>
    <property type="match status" value="1"/>
</dbReference>
<keyword evidence="15" id="KW-1185">Reference proteome</keyword>
<dbReference type="PROSITE" id="PS50972">
    <property type="entry name" value="PTERIN_BINDING"/>
    <property type="match status" value="1"/>
</dbReference>
<dbReference type="EC" id="2.5.1.15" evidence="5 12"/>
<evidence type="ECO:0000313" key="14">
    <source>
        <dbReference type="EMBL" id="TCK21321.1"/>
    </source>
</evidence>
<evidence type="ECO:0000256" key="6">
    <source>
        <dbReference type="ARBA" id="ARBA00016919"/>
    </source>
</evidence>
<keyword evidence="10 12" id="KW-0289">Folate biosynthesis</keyword>
<protein>
    <recommendedName>
        <fullName evidence="6 12">Dihydropteroate synthase</fullName>
        <shortName evidence="12">DHPS</shortName>
        <ecNumber evidence="5 12">2.5.1.15</ecNumber>
    </recommendedName>
    <alternativeName>
        <fullName evidence="11 12">Dihydropteroate pyrophosphorylase</fullName>
    </alternativeName>
</protein>
<accession>A0A4R1HJY7</accession>
<evidence type="ECO:0000256" key="2">
    <source>
        <dbReference type="ARBA" id="ARBA00001946"/>
    </source>
</evidence>
<dbReference type="UniPathway" id="UPA00077">
    <property type="reaction ID" value="UER00156"/>
</dbReference>
<proteinExistence type="inferred from homology"/>
<comment type="caution">
    <text evidence="14">The sequence shown here is derived from an EMBL/GenBank/DDBJ whole genome shotgun (WGS) entry which is preliminary data.</text>
</comment>
<evidence type="ECO:0000313" key="15">
    <source>
        <dbReference type="Proteomes" id="UP000295560"/>
    </source>
</evidence>
<dbReference type="InterPro" id="IPR011005">
    <property type="entry name" value="Dihydropteroate_synth-like_sf"/>
</dbReference>
<keyword evidence="9 12" id="KW-0460">Magnesium</keyword>
<evidence type="ECO:0000256" key="10">
    <source>
        <dbReference type="ARBA" id="ARBA00022909"/>
    </source>
</evidence>
<comment type="pathway">
    <text evidence="3 12">Cofactor biosynthesis; tetrahydrofolate biosynthesis; 7,8-dihydrofolate from 2-amino-4-hydroxy-6-hydroxymethyl-7,8-dihydropteridine diphosphate and 4-aminobenzoate: step 1/2.</text>
</comment>
<dbReference type="PROSITE" id="PS00793">
    <property type="entry name" value="DHPS_2"/>
    <property type="match status" value="1"/>
</dbReference>